<dbReference type="PANTHER" id="PTHR22749:SF6">
    <property type="entry name" value="RIBOFLAVIN KINASE"/>
    <property type="match status" value="1"/>
</dbReference>
<feature type="domain" description="Riboflavin kinase" evidence="21">
    <location>
        <begin position="264"/>
        <end position="419"/>
    </location>
</feature>
<dbReference type="Gene3D" id="3.40.50.720">
    <property type="entry name" value="NAD(P)-binding Rossmann-like Domain"/>
    <property type="match status" value="1"/>
</dbReference>
<comment type="pathway">
    <text evidence="3">Cofactor biosynthesis; FMN biosynthesis; FMN from riboflavin (ATP route): step 1/1.</text>
</comment>
<keyword evidence="15" id="KW-0809">Transit peptide</keyword>
<comment type="caution">
    <text evidence="22">The sequence shown here is derived from an EMBL/GenBank/DDBJ whole genome shotgun (WGS) entry which is preliminary data.</text>
</comment>
<dbReference type="PANTHER" id="PTHR22749">
    <property type="entry name" value="RIBOFLAVIN KINASE/FMN ADENYLYLTRANSFERASE"/>
    <property type="match status" value="1"/>
</dbReference>
<evidence type="ECO:0000256" key="18">
    <source>
        <dbReference type="ARBA" id="ARBA00029960"/>
    </source>
</evidence>
<accession>A0AAV9HVH7</accession>
<evidence type="ECO:0000256" key="16">
    <source>
        <dbReference type="ARBA" id="ARBA00023128"/>
    </source>
</evidence>
<dbReference type="EMBL" id="MU864955">
    <property type="protein sequence ID" value="KAK4463816.1"/>
    <property type="molecule type" value="Genomic_DNA"/>
</dbReference>
<evidence type="ECO:0000256" key="8">
    <source>
        <dbReference type="ARBA" id="ARBA00022630"/>
    </source>
</evidence>
<dbReference type="InterPro" id="IPR001509">
    <property type="entry name" value="Epimerase_deHydtase"/>
</dbReference>
<evidence type="ECO:0000256" key="13">
    <source>
        <dbReference type="ARBA" id="ARBA00022787"/>
    </source>
</evidence>
<dbReference type="GO" id="GO:0008531">
    <property type="term" value="F:riboflavin kinase activity"/>
    <property type="evidence" value="ECO:0007669"/>
    <property type="project" value="UniProtKB-EC"/>
</dbReference>
<evidence type="ECO:0000256" key="11">
    <source>
        <dbReference type="ARBA" id="ARBA00022741"/>
    </source>
</evidence>
<comment type="similarity">
    <text evidence="5">Belongs to the flavokinase family.</text>
</comment>
<proteinExistence type="inferred from homology"/>
<dbReference type="Pfam" id="PF01370">
    <property type="entry name" value="Epimerase"/>
    <property type="match status" value="1"/>
</dbReference>
<comment type="catalytic activity">
    <reaction evidence="19">
        <text>riboflavin + ATP = FMN + ADP + H(+)</text>
        <dbReference type="Rhea" id="RHEA:14357"/>
        <dbReference type="ChEBI" id="CHEBI:15378"/>
        <dbReference type="ChEBI" id="CHEBI:30616"/>
        <dbReference type="ChEBI" id="CHEBI:57986"/>
        <dbReference type="ChEBI" id="CHEBI:58210"/>
        <dbReference type="ChEBI" id="CHEBI:456216"/>
        <dbReference type="EC" id="2.7.1.26"/>
    </reaction>
</comment>
<reference evidence="22" key="2">
    <citation type="submission" date="2023-06" db="EMBL/GenBank/DDBJ databases">
        <authorList>
            <consortium name="Lawrence Berkeley National Laboratory"/>
            <person name="Mondo S.J."/>
            <person name="Hensen N."/>
            <person name="Bonometti L."/>
            <person name="Westerberg I."/>
            <person name="Brannstrom I.O."/>
            <person name="Guillou S."/>
            <person name="Cros-Aarteil S."/>
            <person name="Calhoun S."/>
            <person name="Haridas S."/>
            <person name="Kuo A."/>
            <person name="Pangilinan J."/>
            <person name="Riley R."/>
            <person name="Labutti K."/>
            <person name="Andreopoulos B."/>
            <person name="Lipzen A."/>
            <person name="Chen C."/>
            <person name="Yanf M."/>
            <person name="Daum C."/>
            <person name="Ng V."/>
            <person name="Clum A."/>
            <person name="Steindorff A."/>
            <person name="Ohm R."/>
            <person name="Martin F."/>
            <person name="Silar P."/>
            <person name="Natvig D."/>
            <person name="Lalanne C."/>
            <person name="Gautier V."/>
            <person name="Ament-Velasquez S.L."/>
            <person name="Kruys A."/>
            <person name="Hutchinson M.I."/>
            <person name="Powell A.J."/>
            <person name="Barry K."/>
            <person name="Miller A.N."/>
            <person name="Grigoriev I.V."/>
            <person name="Debuchy R."/>
            <person name="Gladieux P."/>
            <person name="Thoren M.H."/>
            <person name="Johannesson H."/>
        </authorList>
    </citation>
    <scope>NUCLEOTIDE SEQUENCE</scope>
    <source>
        <strain evidence="22">PSN324</strain>
    </source>
</reference>
<dbReference type="GO" id="GO:0009398">
    <property type="term" value="P:FMN biosynthetic process"/>
    <property type="evidence" value="ECO:0007669"/>
    <property type="project" value="TreeGrafter"/>
</dbReference>
<comment type="similarity">
    <text evidence="4">Belongs to the FMP52 family.</text>
</comment>
<sequence length="457" mass="48775">MASQSSTLVIGSTGLVGSFILSTLLSRSSSSSSPSASSSSSGSSPVYTISRRPPKPAGANLTTILDPDLTSWPSKLTSISPAPTTVYSALGTTRAAAGGIQNQWKVDHDANVELAKAAKSAGVKNFVFISSAGTRGVLAGRAPYSQMKNGVEDTITSLGFEGAAIILKPGFILGQREQVRWAEEKGQGVVRALGRWVGLGWQDNFGQEAEVIARAAVKAGRMAEEGKVPGGKKVWVIEGGEIVKLGRDEWKDRPLLAGTPSGPVPPFPLRMSGPVIAGFGRGSKELGIPTANIPVDTSSPSSASSTPDQWLNSTPSGVYFGYASLKLPADHPDRNISNSSSSKWEVYPMVMSIGYNPFYKNTVRSAEVHILRRFSADFYGSQMRLLITGYIREEKDYEGLDALIRDIEFDCEVARRSLEREGWRAEKVDAGGWLLQEEEDDGEGEGNGKGNIEGGKL</sequence>
<evidence type="ECO:0000256" key="7">
    <source>
        <dbReference type="ARBA" id="ARBA00017394"/>
    </source>
</evidence>
<keyword evidence="23" id="KW-1185">Reference proteome</keyword>
<evidence type="ECO:0000256" key="15">
    <source>
        <dbReference type="ARBA" id="ARBA00022946"/>
    </source>
</evidence>
<evidence type="ECO:0000256" key="10">
    <source>
        <dbReference type="ARBA" id="ARBA00022679"/>
    </source>
</evidence>
<evidence type="ECO:0000256" key="1">
    <source>
        <dbReference type="ARBA" id="ARBA00003572"/>
    </source>
</evidence>
<dbReference type="InterPro" id="IPR023465">
    <property type="entry name" value="Riboflavin_kinase_dom_sf"/>
</dbReference>
<evidence type="ECO:0000313" key="22">
    <source>
        <dbReference type="EMBL" id="KAK4463816.1"/>
    </source>
</evidence>
<evidence type="ECO:0000256" key="17">
    <source>
        <dbReference type="ARBA" id="ARBA00023136"/>
    </source>
</evidence>
<evidence type="ECO:0000256" key="12">
    <source>
        <dbReference type="ARBA" id="ARBA00022777"/>
    </source>
</evidence>
<evidence type="ECO:0000256" key="20">
    <source>
        <dbReference type="SAM" id="MobiDB-lite"/>
    </source>
</evidence>
<gene>
    <name evidence="22" type="ORF">QBC42DRAFT_337343</name>
</gene>
<keyword evidence="17" id="KW-0472">Membrane</keyword>
<dbReference type="EC" id="2.7.1.26" evidence="6"/>
<feature type="compositionally biased region" description="Gly residues" evidence="20">
    <location>
        <begin position="445"/>
        <end position="457"/>
    </location>
</feature>
<feature type="compositionally biased region" description="Low complexity" evidence="20">
    <location>
        <begin position="28"/>
        <end position="44"/>
    </location>
</feature>
<comment type="function">
    <text evidence="1">Catalyzes the phosphorylation of riboflavin (vitamin B2) to form flavin mononucleotide (FMN) coenzyme.</text>
</comment>
<dbReference type="GO" id="GO:0005524">
    <property type="term" value="F:ATP binding"/>
    <property type="evidence" value="ECO:0007669"/>
    <property type="project" value="UniProtKB-KW"/>
</dbReference>
<dbReference type="SUPFAM" id="SSF82114">
    <property type="entry name" value="Riboflavin kinase-like"/>
    <property type="match status" value="1"/>
</dbReference>
<dbReference type="GO" id="GO:0009231">
    <property type="term" value="P:riboflavin biosynthetic process"/>
    <property type="evidence" value="ECO:0007669"/>
    <property type="project" value="InterPro"/>
</dbReference>
<organism evidence="22 23">
    <name type="scientific">Cladorrhinum samala</name>
    <dbReference type="NCBI Taxonomy" id="585594"/>
    <lineage>
        <taxon>Eukaryota</taxon>
        <taxon>Fungi</taxon>
        <taxon>Dikarya</taxon>
        <taxon>Ascomycota</taxon>
        <taxon>Pezizomycotina</taxon>
        <taxon>Sordariomycetes</taxon>
        <taxon>Sordariomycetidae</taxon>
        <taxon>Sordariales</taxon>
        <taxon>Podosporaceae</taxon>
        <taxon>Cladorrhinum</taxon>
    </lineage>
</organism>
<dbReference type="FunFam" id="3.40.50.720:FF:000366">
    <property type="entry name" value="Protein FMP52, mitochondrial"/>
    <property type="match status" value="1"/>
</dbReference>
<keyword evidence="14" id="KW-0067">ATP-binding</keyword>
<feature type="region of interest" description="Disordered" evidence="20">
    <location>
        <begin position="28"/>
        <end position="59"/>
    </location>
</feature>
<keyword evidence="11" id="KW-0547">Nucleotide-binding</keyword>
<dbReference type="SUPFAM" id="SSF51735">
    <property type="entry name" value="NAD(P)-binding Rossmann-fold domains"/>
    <property type="match status" value="1"/>
</dbReference>
<dbReference type="InterPro" id="IPR023468">
    <property type="entry name" value="Riboflavin_kinase"/>
</dbReference>
<dbReference type="Gene3D" id="2.40.30.30">
    <property type="entry name" value="Riboflavin kinase-like"/>
    <property type="match status" value="1"/>
</dbReference>
<evidence type="ECO:0000256" key="4">
    <source>
        <dbReference type="ARBA" id="ARBA00006617"/>
    </source>
</evidence>
<dbReference type="GO" id="GO:0005741">
    <property type="term" value="C:mitochondrial outer membrane"/>
    <property type="evidence" value="ECO:0007669"/>
    <property type="project" value="UniProtKB-SubCell"/>
</dbReference>
<dbReference type="SMART" id="SM00904">
    <property type="entry name" value="Flavokinase"/>
    <property type="match status" value="1"/>
</dbReference>
<dbReference type="InterPro" id="IPR015865">
    <property type="entry name" value="Riboflavin_kinase_bac/euk"/>
</dbReference>
<dbReference type="AlphaFoldDB" id="A0AAV9HVH7"/>
<dbReference type="Proteomes" id="UP001321749">
    <property type="component" value="Unassembled WGS sequence"/>
</dbReference>
<evidence type="ECO:0000259" key="21">
    <source>
        <dbReference type="SMART" id="SM00904"/>
    </source>
</evidence>
<feature type="region of interest" description="Disordered" evidence="20">
    <location>
        <begin position="434"/>
        <end position="457"/>
    </location>
</feature>
<keyword evidence="9" id="KW-0288">FMN</keyword>
<reference evidence="22" key="1">
    <citation type="journal article" date="2023" name="Mol. Phylogenet. Evol.">
        <title>Genome-scale phylogeny and comparative genomics of the fungal order Sordariales.</title>
        <authorList>
            <person name="Hensen N."/>
            <person name="Bonometti L."/>
            <person name="Westerberg I."/>
            <person name="Brannstrom I.O."/>
            <person name="Guillou S."/>
            <person name="Cros-Aarteil S."/>
            <person name="Calhoun S."/>
            <person name="Haridas S."/>
            <person name="Kuo A."/>
            <person name="Mondo S."/>
            <person name="Pangilinan J."/>
            <person name="Riley R."/>
            <person name="LaButti K."/>
            <person name="Andreopoulos B."/>
            <person name="Lipzen A."/>
            <person name="Chen C."/>
            <person name="Yan M."/>
            <person name="Daum C."/>
            <person name="Ng V."/>
            <person name="Clum A."/>
            <person name="Steindorff A."/>
            <person name="Ohm R.A."/>
            <person name="Martin F."/>
            <person name="Silar P."/>
            <person name="Natvig D.O."/>
            <person name="Lalanne C."/>
            <person name="Gautier V."/>
            <person name="Ament-Velasquez S.L."/>
            <person name="Kruys A."/>
            <person name="Hutchinson M.I."/>
            <person name="Powell A.J."/>
            <person name="Barry K."/>
            <person name="Miller A.N."/>
            <person name="Grigoriev I.V."/>
            <person name="Debuchy R."/>
            <person name="Gladieux P."/>
            <person name="Hiltunen Thoren M."/>
            <person name="Johannesson H."/>
        </authorList>
    </citation>
    <scope>NUCLEOTIDE SEQUENCE</scope>
    <source>
        <strain evidence="22">PSN324</strain>
    </source>
</reference>
<keyword evidence="8" id="KW-0285">Flavoprotein</keyword>
<dbReference type="Pfam" id="PF01687">
    <property type="entry name" value="Flavokinase"/>
    <property type="match status" value="1"/>
</dbReference>
<name>A0AAV9HVH7_9PEZI</name>
<evidence type="ECO:0000256" key="2">
    <source>
        <dbReference type="ARBA" id="ARBA00004450"/>
    </source>
</evidence>
<evidence type="ECO:0000256" key="5">
    <source>
        <dbReference type="ARBA" id="ARBA00010108"/>
    </source>
</evidence>
<keyword evidence="10" id="KW-0808">Transferase</keyword>
<protein>
    <recommendedName>
        <fullName evidence="7">Riboflavin kinase</fullName>
        <ecNumber evidence="6">2.7.1.26</ecNumber>
    </recommendedName>
    <alternativeName>
        <fullName evidence="18">Flavin mononucleotide kinase 1</fullName>
    </alternativeName>
</protein>
<evidence type="ECO:0000256" key="3">
    <source>
        <dbReference type="ARBA" id="ARBA00005201"/>
    </source>
</evidence>
<evidence type="ECO:0000256" key="19">
    <source>
        <dbReference type="ARBA" id="ARBA00047880"/>
    </source>
</evidence>
<comment type="subcellular location">
    <subcellularLocation>
        <location evidence="2">Mitochondrion outer membrane</location>
        <topology evidence="2">Peripheral membrane protein</topology>
    </subcellularLocation>
</comment>
<dbReference type="InterPro" id="IPR036291">
    <property type="entry name" value="NAD(P)-bd_dom_sf"/>
</dbReference>
<evidence type="ECO:0000256" key="6">
    <source>
        <dbReference type="ARBA" id="ARBA00012105"/>
    </source>
</evidence>
<keyword evidence="12" id="KW-0418">Kinase</keyword>
<evidence type="ECO:0000256" key="9">
    <source>
        <dbReference type="ARBA" id="ARBA00022643"/>
    </source>
</evidence>
<keyword evidence="16" id="KW-0496">Mitochondrion</keyword>
<keyword evidence="13" id="KW-1000">Mitochondrion outer membrane</keyword>
<evidence type="ECO:0000256" key="14">
    <source>
        <dbReference type="ARBA" id="ARBA00022840"/>
    </source>
</evidence>
<evidence type="ECO:0000313" key="23">
    <source>
        <dbReference type="Proteomes" id="UP001321749"/>
    </source>
</evidence>